<evidence type="ECO:0000313" key="2">
    <source>
        <dbReference type="EMBL" id="SFV58975.1"/>
    </source>
</evidence>
<dbReference type="SUPFAM" id="SSF52821">
    <property type="entry name" value="Rhodanese/Cell cycle control phosphatase"/>
    <property type="match status" value="1"/>
</dbReference>
<proteinExistence type="predicted"/>
<organism evidence="2">
    <name type="scientific">hydrothermal vent metagenome</name>
    <dbReference type="NCBI Taxonomy" id="652676"/>
    <lineage>
        <taxon>unclassified sequences</taxon>
        <taxon>metagenomes</taxon>
        <taxon>ecological metagenomes</taxon>
    </lineage>
</organism>
<dbReference type="Pfam" id="PF00581">
    <property type="entry name" value="Rhodanese"/>
    <property type="match status" value="1"/>
</dbReference>
<dbReference type="Gene3D" id="3.40.250.10">
    <property type="entry name" value="Rhodanese-like domain"/>
    <property type="match status" value="1"/>
</dbReference>
<feature type="domain" description="Rhodanese" evidence="1">
    <location>
        <begin position="19"/>
        <end position="121"/>
    </location>
</feature>
<accession>A0A1W1BZQ9</accession>
<dbReference type="CDD" id="cd00158">
    <property type="entry name" value="RHOD"/>
    <property type="match status" value="1"/>
</dbReference>
<dbReference type="InterPro" id="IPR036873">
    <property type="entry name" value="Rhodanese-like_dom_sf"/>
</dbReference>
<sequence length="122" mass="13978">MLDLGALKSLSTEEFEQKQAEGFAVIDVRRNDEWEQYGIIEGSHKITFFDESGGYDIDKFLAAFSKIVTSKEQPFILVCAHARRTKSIGEFMSLKLNYENIYELEGGINWGWIDKGYQTINP</sequence>
<dbReference type="EMBL" id="FPHF01000046">
    <property type="protein sequence ID" value="SFV58975.1"/>
    <property type="molecule type" value="Genomic_DNA"/>
</dbReference>
<dbReference type="InterPro" id="IPR001763">
    <property type="entry name" value="Rhodanese-like_dom"/>
</dbReference>
<reference evidence="2" key="1">
    <citation type="submission" date="2016-10" db="EMBL/GenBank/DDBJ databases">
        <authorList>
            <person name="de Groot N.N."/>
        </authorList>
    </citation>
    <scope>NUCLEOTIDE SEQUENCE</scope>
</reference>
<gene>
    <name evidence="2" type="ORF">MNB_SM-4-973</name>
</gene>
<name>A0A1W1BZQ9_9ZZZZ</name>
<evidence type="ECO:0000259" key="1">
    <source>
        <dbReference type="PROSITE" id="PS50206"/>
    </source>
</evidence>
<dbReference type="PROSITE" id="PS50206">
    <property type="entry name" value="RHODANESE_3"/>
    <property type="match status" value="1"/>
</dbReference>
<dbReference type="AlphaFoldDB" id="A0A1W1BZQ9"/>
<protein>
    <recommendedName>
        <fullName evidence="1">Rhodanese domain-containing protein</fullName>
    </recommendedName>
</protein>